<keyword evidence="3" id="KW-1185">Reference proteome</keyword>
<name>A0A154PMG2_DUFNO</name>
<feature type="region of interest" description="Disordered" evidence="1">
    <location>
        <begin position="205"/>
        <end position="264"/>
    </location>
</feature>
<evidence type="ECO:0000313" key="2">
    <source>
        <dbReference type="EMBL" id="KZC13065.1"/>
    </source>
</evidence>
<protein>
    <submittedName>
        <fullName evidence="2">Uncharacterized protein</fullName>
    </submittedName>
</protein>
<feature type="compositionally biased region" description="Basic residues" evidence="1">
    <location>
        <begin position="96"/>
        <end position="105"/>
    </location>
</feature>
<sequence>MASGFSGEKANGVGSLHTGTLGARLQELVDSAPLESNLPSSVGNLSLGSREGMNIGLPEIRAKARVPETHPGPGHLEYFRHFRREDRPPSSCGPVKIKRRSIGRRNGKEEPREDPATVTSISTGGYTRCTINSGLAFSISLEWSSPMSYISVSSLGINVRRIDSARSGEEGGGVKDEHGTGVEGKDKEGGEYLDEPEAVGIAAKEVEPSVEGSYVSVQEDNKASGAQPKTAGRARRAGGAGRGGHKREQAQCQEATEHEWAPEL</sequence>
<evidence type="ECO:0000256" key="1">
    <source>
        <dbReference type="SAM" id="MobiDB-lite"/>
    </source>
</evidence>
<feature type="compositionally biased region" description="Basic and acidic residues" evidence="1">
    <location>
        <begin position="255"/>
        <end position="264"/>
    </location>
</feature>
<feature type="region of interest" description="Disordered" evidence="1">
    <location>
        <begin position="166"/>
        <end position="192"/>
    </location>
</feature>
<reference evidence="2 3" key="1">
    <citation type="submission" date="2015-07" db="EMBL/GenBank/DDBJ databases">
        <title>The genome of Dufourea novaeangliae.</title>
        <authorList>
            <person name="Pan H."/>
            <person name="Kapheim K."/>
        </authorList>
    </citation>
    <scope>NUCLEOTIDE SEQUENCE [LARGE SCALE GENOMIC DNA]</scope>
    <source>
        <strain evidence="2">0120121106</strain>
        <tissue evidence="2">Whole body</tissue>
    </source>
</reference>
<organism evidence="2 3">
    <name type="scientific">Dufourea novaeangliae</name>
    <name type="common">Sweat bee</name>
    <dbReference type="NCBI Taxonomy" id="178035"/>
    <lineage>
        <taxon>Eukaryota</taxon>
        <taxon>Metazoa</taxon>
        <taxon>Ecdysozoa</taxon>
        <taxon>Arthropoda</taxon>
        <taxon>Hexapoda</taxon>
        <taxon>Insecta</taxon>
        <taxon>Pterygota</taxon>
        <taxon>Neoptera</taxon>
        <taxon>Endopterygota</taxon>
        <taxon>Hymenoptera</taxon>
        <taxon>Apocrita</taxon>
        <taxon>Aculeata</taxon>
        <taxon>Apoidea</taxon>
        <taxon>Anthophila</taxon>
        <taxon>Halictidae</taxon>
        <taxon>Rophitinae</taxon>
        <taxon>Dufourea</taxon>
    </lineage>
</organism>
<dbReference type="AlphaFoldDB" id="A0A154PMG2"/>
<feature type="compositionally biased region" description="Basic and acidic residues" evidence="1">
    <location>
        <begin position="166"/>
        <end position="190"/>
    </location>
</feature>
<dbReference type="EMBL" id="KQ434980">
    <property type="protein sequence ID" value="KZC13065.1"/>
    <property type="molecule type" value="Genomic_DNA"/>
</dbReference>
<feature type="compositionally biased region" description="Basic and acidic residues" evidence="1">
    <location>
        <begin position="106"/>
        <end position="115"/>
    </location>
</feature>
<gene>
    <name evidence="2" type="ORF">WN55_05470</name>
</gene>
<feature type="region of interest" description="Disordered" evidence="1">
    <location>
        <begin position="84"/>
        <end position="121"/>
    </location>
</feature>
<evidence type="ECO:0000313" key="3">
    <source>
        <dbReference type="Proteomes" id="UP000076502"/>
    </source>
</evidence>
<dbReference type="Proteomes" id="UP000076502">
    <property type="component" value="Unassembled WGS sequence"/>
</dbReference>
<proteinExistence type="predicted"/>
<accession>A0A154PMG2</accession>